<sequence length="101" mass="10660">MAPVGMILGEVLSPEVGIISAVVFLVLSITGLALCGQCQRKSGNEYKVNTVDPGKDTTANGTSDTRTADTSTDPGVANYTSWRDHKSMPPSTLERGKAFTQ</sequence>
<organism evidence="3 4">
    <name type="scientific">Mugilogobius chulae</name>
    <name type="common">yellowstripe goby</name>
    <dbReference type="NCBI Taxonomy" id="88201"/>
    <lineage>
        <taxon>Eukaryota</taxon>
        <taxon>Metazoa</taxon>
        <taxon>Chordata</taxon>
        <taxon>Craniata</taxon>
        <taxon>Vertebrata</taxon>
        <taxon>Euteleostomi</taxon>
        <taxon>Actinopterygii</taxon>
        <taxon>Neopterygii</taxon>
        <taxon>Teleostei</taxon>
        <taxon>Neoteleostei</taxon>
        <taxon>Acanthomorphata</taxon>
        <taxon>Gobiaria</taxon>
        <taxon>Gobiiformes</taxon>
        <taxon>Gobioidei</taxon>
        <taxon>Gobiidae</taxon>
        <taxon>Gobionellinae</taxon>
        <taxon>Mugilogobius</taxon>
    </lineage>
</organism>
<protein>
    <recommendedName>
        <fullName evidence="5">Linker for activation of T-cells family member 2</fullName>
    </recommendedName>
</protein>
<keyword evidence="4" id="KW-1185">Reference proteome</keyword>
<name>A0AAW0P1Q4_9GOBI</name>
<proteinExistence type="predicted"/>
<evidence type="ECO:0000256" key="2">
    <source>
        <dbReference type="SAM" id="Phobius"/>
    </source>
</evidence>
<dbReference type="EMBL" id="JBBPFD010000011">
    <property type="protein sequence ID" value="KAK7907349.1"/>
    <property type="molecule type" value="Genomic_DNA"/>
</dbReference>
<evidence type="ECO:0000256" key="1">
    <source>
        <dbReference type="SAM" id="MobiDB-lite"/>
    </source>
</evidence>
<dbReference type="Proteomes" id="UP001460270">
    <property type="component" value="Unassembled WGS sequence"/>
</dbReference>
<feature type="region of interest" description="Disordered" evidence="1">
    <location>
        <begin position="49"/>
        <end position="101"/>
    </location>
</feature>
<dbReference type="AlphaFoldDB" id="A0AAW0P1Q4"/>
<evidence type="ECO:0008006" key="5">
    <source>
        <dbReference type="Google" id="ProtNLM"/>
    </source>
</evidence>
<accession>A0AAW0P1Q4</accession>
<evidence type="ECO:0000313" key="3">
    <source>
        <dbReference type="EMBL" id="KAK7907349.1"/>
    </source>
</evidence>
<keyword evidence="2" id="KW-0472">Membrane</keyword>
<gene>
    <name evidence="3" type="ORF">WMY93_015961</name>
</gene>
<reference evidence="4" key="1">
    <citation type="submission" date="2024-04" db="EMBL/GenBank/DDBJ databases">
        <title>Salinicola lusitanus LLJ914,a marine bacterium isolated from the Okinawa Trough.</title>
        <authorList>
            <person name="Li J."/>
        </authorList>
    </citation>
    <scope>NUCLEOTIDE SEQUENCE [LARGE SCALE GENOMIC DNA]</scope>
</reference>
<evidence type="ECO:0000313" key="4">
    <source>
        <dbReference type="Proteomes" id="UP001460270"/>
    </source>
</evidence>
<keyword evidence="2" id="KW-1133">Transmembrane helix</keyword>
<feature type="transmembrane region" description="Helical" evidence="2">
    <location>
        <begin position="16"/>
        <end position="35"/>
    </location>
</feature>
<keyword evidence="2" id="KW-0812">Transmembrane</keyword>
<feature type="compositionally biased region" description="Low complexity" evidence="1">
    <location>
        <begin position="62"/>
        <end position="73"/>
    </location>
</feature>
<comment type="caution">
    <text evidence="3">The sequence shown here is derived from an EMBL/GenBank/DDBJ whole genome shotgun (WGS) entry which is preliminary data.</text>
</comment>